<dbReference type="PROSITE" id="PS50977">
    <property type="entry name" value="HTH_TETR_2"/>
    <property type="match status" value="1"/>
</dbReference>
<feature type="domain" description="HTH tetR-type" evidence="3">
    <location>
        <begin position="1"/>
        <end position="61"/>
    </location>
</feature>
<feature type="DNA-binding region" description="H-T-H motif" evidence="2">
    <location>
        <begin position="24"/>
        <end position="43"/>
    </location>
</feature>
<protein>
    <recommendedName>
        <fullName evidence="3">HTH tetR-type domain-containing protein</fullName>
    </recommendedName>
</protein>
<dbReference type="Gene3D" id="1.10.357.10">
    <property type="entry name" value="Tetracycline Repressor, domain 2"/>
    <property type="match status" value="1"/>
</dbReference>
<dbReference type="SUPFAM" id="SSF46689">
    <property type="entry name" value="Homeodomain-like"/>
    <property type="match status" value="1"/>
</dbReference>
<dbReference type="AlphaFoldDB" id="A0A1Y6JTJ7"/>
<sequence length="216" mass="24657">MDPKEALTIRLNHIILSQGFRQLSMVDLAKQAGVSRAKLYIYFKNKDEIVAAVVERRLRFLEKYPVPVQVTAANLIPTILNSLLLMGSTTTQFEHELQEVYPQQYRLFMQAYDTYHQQLLLYYQTAQAQHLVVADVPADYLLFQSQVAVRGTLRAVQTGQLTLERGEAYLKAGLTLQLRAQLVDANLTMSSATRAFSQVILNEYYDTYARRKPAAH</sequence>
<keyword evidence="1 2" id="KW-0238">DNA-binding</keyword>
<organism evidence="4 5">
    <name type="scientific">Levilactobacillus zymae</name>
    <dbReference type="NCBI Taxonomy" id="267363"/>
    <lineage>
        <taxon>Bacteria</taxon>
        <taxon>Bacillati</taxon>
        <taxon>Bacillota</taxon>
        <taxon>Bacilli</taxon>
        <taxon>Lactobacillales</taxon>
        <taxon>Lactobacillaceae</taxon>
        <taxon>Levilactobacillus</taxon>
    </lineage>
</organism>
<dbReference type="Proteomes" id="UP000195412">
    <property type="component" value="Chromosome I"/>
</dbReference>
<proteinExistence type="predicted"/>
<reference evidence="5" key="1">
    <citation type="submission" date="2017-05" db="EMBL/GenBank/DDBJ databases">
        <authorList>
            <person name="Papadimitriou K."/>
        </authorList>
    </citation>
    <scope>NUCLEOTIDE SEQUENCE [LARGE SCALE GENOMIC DNA]</scope>
    <source>
        <strain evidence="5">ACA-DC 3411</strain>
    </source>
</reference>
<evidence type="ECO:0000313" key="4">
    <source>
        <dbReference type="EMBL" id="SMS13277.1"/>
    </source>
</evidence>
<dbReference type="RefSeq" id="WP_087741390.1">
    <property type="nucleotide sequence ID" value="NZ_JBPWQU010000011.1"/>
</dbReference>
<dbReference type="EMBL" id="LT854705">
    <property type="protein sequence ID" value="SMS13277.1"/>
    <property type="molecule type" value="Genomic_DNA"/>
</dbReference>
<dbReference type="InterPro" id="IPR023772">
    <property type="entry name" value="DNA-bd_HTH_TetR-type_CS"/>
</dbReference>
<dbReference type="Pfam" id="PF00440">
    <property type="entry name" value="TetR_N"/>
    <property type="match status" value="1"/>
</dbReference>
<evidence type="ECO:0000256" key="1">
    <source>
        <dbReference type="ARBA" id="ARBA00023125"/>
    </source>
</evidence>
<evidence type="ECO:0000256" key="2">
    <source>
        <dbReference type="PROSITE-ProRule" id="PRU00335"/>
    </source>
</evidence>
<gene>
    <name evidence="4" type="ORF">LZ3411_0227</name>
</gene>
<dbReference type="PROSITE" id="PS01081">
    <property type="entry name" value="HTH_TETR_1"/>
    <property type="match status" value="1"/>
</dbReference>
<name>A0A1Y6JTJ7_9LACO</name>
<dbReference type="GO" id="GO:0003677">
    <property type="term" value="F:DNA binding"/>
    <property type="evidence" value="ECO:0007669"/>
    <property type="project" value="UniProtKB-UniRule"/>
</dbReference>
<evidence type="ECO:0000259" key="3">
    <source>
        <dbReference type="PROSITE" id="PS50977"/>
    </source>
</evidence>
<accession>A0A1Y6JTJ7</accession>
<dbReference type="InterPro" id="IPR009057">
    <property type="entry name" value="Homeodomain-like_sf"/>
</dbReference>
<evidence type="ECO:0000313" key="5">
    <source>
        <dbReference type="Proteomes" id="UP000195412"/>
    </source>
</evidence>
<dbReference type="InterPro" id="IPR001647">
    <property type="entry name" value="HTH_TetR"/>
</dbReference>
<dbReference type="KEGG" id="lzy:LZ3411_0227"/>